<keyword evidence="7" id="KW-1015">Disulfide bond</keyword>
<dbReference type="GO" id="GO:0046872">
    <property type="term" value="F:metal ion binding"/>
    <property type="evidence" value="ECO:0007669"/>
    <property type="project" value="UniProtKB-KW"/>
</dbReference>
<dbReference type="GO" id="GO:0001868">
    <property type="term" value="P:regulation of complement activation, lectin pathway"/>
    <property type="evidence" value="ECO:0007669"/>
    <property type="project" value="UniProtKB-ARBA"/>
</dbReference>
<keyword evidence="5" id="KW-0430">Lectin</keyword>
<evidence type="ECO:0000256" key="7">
    <source>
        <dbReference type="ARBA" id="ARBA00023157"/>
    </source>
</evidence>
<gene>
    <name evidence="9" type="ORF">DPMN_160851</name>
</gene>
<comment type="similarity">
    <text evidence="2">Belongs to the fucolectin family.</text>
</comment>
<dbReference type="Proteomes" id="UP000828390">
    <property type="component" value="Unassembled WGS sequence"/>
</dbReference>
<dbReference type="InterPro" id="IPR006585">
    <property type="entry name" value="FTP1"/>
</dbReference>
<dbReference type="AlphaFoldDB" id="A0A9D4ES15"/>
<accession>A0A9D4ES15</accession>
<dbReference type="PANTHER" id="PTHR45713:SF15">
    <property type="entry name" value="F5_8 TYPE C DOMAIN-CONTAINING PROTEIN"/>
    <property type="match status" value="1"/>
</dbReference>
<dbReference type="EMBL" id="JAIWYP010000008">
    <property type="protein sequence ID" value="KAH3782927.1"/>
    <property type="molecule type" value="Genomic_DNA"/>
</dbReference>
<dbReference type="InterPro" id="IPR003609">
    <property type="entry name" value="Pan_app"/>
</dbReference>
<evidence type="ECO:0000256" key="1">
    <source>
        <dbReference type="ARBA" id="ARBA00002219"/>
    </source>
</evidence>
<evidence type="ECO:0000256" key="4">
    <source>
        <dbReference type="ARBA" id="ARBA00022723"/>
    </source>
</evidence>
<dbReference type="PANTHER" id="PTHR45713">
    <property type="entry name" value="FTP DOMAIN-CONTAINING PROTEIN"/>
    <property type="match status" value="1"/>
</dbReference>
<sequence length="256" mass="28720">METRSILRRIPEIIDVSRLNIPEIYLKAESTDYRRVRLTSAAVNVALGKPSYQTDDYLGRTADLAVDGNTSQHLKELCTLTWSYNTSWWVNLQQIFLIRSVKIFKRTDEWERGFQSREGFIPGEVGLSHTFELATPVYGQWVRITRNPPVEYLSLCEVEVEGVPYSAINGVHFSVFQGYVHTGIAIDVSKKVGSKLVCASRCSNSNNCISSHYSTTTLTCSLFDSLAFKKGDVENDVCVVNSIAITNNSRAQLFGT</sequence>
<evidence type="ECO:0000256" key="3">
    <source>
        <dbReference type="ARBA" id="ARBA00011233"/>
    </source>
</evidence>
<keyword evidence="6" id="KW-0106">Calcium</keyword>
<comment type="function">
    <text evidence="1">Acts as a defensive agent. Recognizes blood group fucosylated oligosaccharides including A, B, H and Lewis B-type antigens. Does not recognize Lewis A antigen and has low affinity for monovalent haptens.</text>
</comment>
<dbReference type="SUPFAM" id="SSF49785">
    <property type="entry name" value="Galactose-binding domain-like"/>
    <property type="match status" value="1"/>
</dbReference>
<dbReference type="SMART" id="SM00607">
    <property type="entry name" value="FTP"/>
    <property type="match status" value="1"/>
</dbReference>
<evidence type="ECO:0000256" key="2">
    <source>
        <dbReference type="ARBA" id="ARBA00010147"/>
    </source>
</evidence>
<dbReference type="GO" id="GO:0010185">
    <property type="term" value="P:regulation of cellular defense response"/>
    <property type="evidence" value="ECO:0007669"/>
    <property type="project" value="UniProtKB-ARBA"/>
</dbReference>
<keyword evidence="10" id="KW-1185">Reference proteome</keyword>
<reference evidence="9" key="1">
    <citation type="journal article" date="2019" name="bioRxiv">
        <title>The Genome of the Zebra Mussel, Dreissena polymorpha: A Resource for Invasive Species Research.</title>
        <authorList>
            <person name="McCartney M.A."/>
            <person name="Auch B."/>
            <person name="Kono T."/>
            <person name="Mallez S."/>
            <person name="Zhang Y."/>
            <person name="Obille A."/>
            <person name="Becker A."/>
            <person name="Abrahante J.E."/>
            <person name="Garbe J."/>
            <person name="Badalamenti J.P."/>
            <person name="Herman A."/>
            <person name="Mangelson H."/>
            <person name="Liachko I."/>
            <person name="Sullivan S."/>
            <person name="Sone E.D."/>
            <person name="Koren S."/>
            <person name="Silverstein K.A.T."/>
            <person name="Beckman K.B."/>
            <person name="Gohl D.M."/>
        </authorList>
    </citation>
    <scope>NUCLEOTIDE SEQUENCE</scope>
    <source>
        <strain evidence="9">Duluth1</strain>
        <tissue evidence="9">Whole animal</tissue>
    </source>
</reference>
<reference evidence="9" key="2">
    <citation type="submission" date="2020-11" db="EMBL/GenBank/DDBJ databases">
        <authorList>
            <person name="McCartney M.A."/>
            <person name="Auch B."/>
            <person name="Kono T."/>
            <person name="Mallez S."/>
            <person name="Becker A."/>
            <person name="Gohl D.M."/>
            <person name="Silverstein K.A.T."/>
            <person name="Koren S."/>
            <person name="Bechman K.B."/>
            <person name="Herman A."/>
            <person name="Abrahante J.E."/>
            <person name="Garbe J."/>
        </authorList>
    </citation>
    <scope>NUCLEOTIDE SEQUENCE</scope>
    <source>
        <strain evidence="9">Duluth1</strain>
        <tissue evidence="9">Whole animal</tissue>
    </source>
</reference>
<dbReference type="Pfam" id="PF00024">
    <property type="entry name" value="PAN_1"/>
    <property type="match status" value="1"/>
</dbReference>
<proteinExistence type="inferred from homology"/>
<organism evidence="9 10">
    <name type="scientific">Dreissena polymorpha</name>
    <name type="common">Zebra mussel</name>
    <name type="synonym">Mytilus polymorpha</name>
    <dbReference type="NCBI Taxonomy" id="45954"/>
    <lineage>
        <taxon>Eukaryota</taxon>
        <taxon>Metazoa</taxon>
        <taxon>Spiralia</taxon>
        <taxon>Lophotrochozoa</taxon>
        <taxon>Mollusca</taxon>
        <taxon>Bivalvia</taxon>
        <taxon>Autobranchia</taxon>
        <taxon>Heteroconchia</taxon>
        <taxon>Euheterodonta</taxon>
        <taxon>Imparidentia</taxon>
        <taxon>Neoheterodontei</taxon>
        <taxon>Myida</taxon>
        <taxon>Dreissenoidea</taxon>
        <taxon>Dreissenidae</taxon>
        <taxon>Dreissena</taxon>
    </lineage>
</organism>
<dbReference type="InterPro" id="IPR008979">
    <property type="entry name" value="Galactose-bd-like_sf"/>
</dbReference>
<keyword evidence="4" id="KW-0479">Metal-binding</keyword>
<feature type="domain" description="Fucolectin tachylectin-4 pentraxin-1" evidence="8">
    <location>
        <begin position="42"/>
        <end position="164"/>
    </location>
</feature>
<dbReference type="GO" id="GO:0042806">
    <property type="term" value="F:fucose binding"/>
    <property type="evidence" value="ECO:0007669"/>
    <property type="project" value="UniProtKB-ARBA"/>
</dbReference>
<comment type="subunit">
    <text evidence="3">Homotrimer.</text>
</comment>
<protein>
    <recommendedName>
        <fullName evidence="8">Fucolectin tachylectin-4 pentraxin-1 domain-containing protein</fullName>
    </recommendedName>
</protein>
<evidence type="ECO:0000259" key="8">
    <source>
        <dbReference type="SMART" id="SM00607"/>
    </source>
</evidence>
<dbReference type="Gene3D" id="2.60.120.260">
    <property type="entry name" value="Galactose-binding domain-like"/>
    <property type="match status" value="1"/>
</dbReference>
<dbReference type="InterPro" id="IPR051941">
    <property type="entry name" value="BG_Antigen-Binding_Lectin"/>
</dbReference>
<comment type="caution">
    <text evidence="9">The sequence shown here is derived from an EMBL/GenBank/DDBJ whole genome shotgun (WGS) entry which is preliminary data.</text>
</comment>
<evidence type="ECO:0000256" key="6">
    <source>
        <dbReference type="ARBA" id="ARBA00022837"/>
    </source>
</evidence>
<evidence type="ECO:0000313" key="9">
    <source>
        <dbReference type="EMBL" id="KAH3782927.1"/>
    </source>
</evidence>
<name>A0A9D4ES15_DREPO</name>
<evidence type="ECO:0000256" key="5">
    <source>
        <dbReference type="ARBA" id="ARBA00022734"/>
    </source>
</evidence>
<evidence type="ECO:0000313" key="10">
    <source>
        <dbReference type="Proteomes" id="UP000828390"/>
    </source>
</evidence>